<accession>A0A8X6XUB3</accession>
<proteinExistence type="predicted"/>
<dbReference type="OrthoDB" id="6434349at2759"/>
<evidence type="ECO:0000313" key="2">
    <source>
        <dbReference type="Proteomes" id="UP000886998"/>
    </source>
</evidence>
<organism evidence="1 2">
    <name type="scientific">Trichonephila inaurata madagascariensis</name>
    <dbReference type="NCBI Taxonomy" id="2747483"/>
    <lineage>
        <taxon>Eukaryota</taxon>
        <taxon>Metazoa</taxon>
        <taxon>Ecdysozoa</taxon>
        <taxon>Arthropoda</taxon>
        <taxon>Chelicerata</taxon>
        <taxon>Arachnida</taxon>
        <taxon>Araneae</taxon>
        <taxon>Araneomorphae</taxon>
        <taxon>Entelegynae</taxon>
        <taxon>Araneoidea</taxon>
        <taxon>Nephilidae</taxon>
        <taxon>Trichonephila</taxon>
        <taxon>Trichonephila inaurata</taxon>
    </lineage>
</organism>
<reference evidence="1" key="1">
    <citation type="submission" date="2020-08" db="EMBL/GenBank/DDBJ databases">
        <title>Multicomponent nature underlies the extraordinary mechanical properties of spider dragline silk.</title>
        <authorList>
            <person name="Kono N."/>
            <person name="Nakamura H."/>
            <person name="Mori M."/>
            <person name="Yoshida Y."/>
            <person name="Ohtoshi R."/>
            <person name="Malay A.D."/>
            <person name="Moran D.A.P."/>
            <person name="Tomita M."/>
            <person name="Numata K."/>
            <person name="Arakawa K."/>
        </authorList>
    </citation>
    <scope>NUCLEOTIDE SEQUENCE</scope>
</reference>
<protein>
    <submittedName>
        <fullName evidence="1">Uncharacterized protein</fullName>
    </submittedName>
</protein>
<name>A0A8X6XUB3_9ARAC</name>
<keyword evidence="2" id="KW-1185">Reference proteome</keyword>
<evidence type="ECO:0000313" key="1">
    <source>
        <dbReference type="EMBL" id="GFY59218.1"/>
    </source>
</evidence>
<dbReference type="Proteomes" id="UP000886998">
    <property type="component" value="Unassembled WGS sequence"/>
</dbReference>
<gene>
    <name evidence="1" type="ORF">TNIN_43991</name>
</gene>
<dbReference type="EMBL" id="BMAV01012509">
    <property type="protein sequence ID" value="GFY59218.1"/>
    <property type="molecule type" value="Genomic_DNA"/>
</dbReference>
<dbReference type="AlphaFoldDB" id="A0A8X6XUB3"/>
<sequence length="84" mass="9445">MLGTGIETIYQHFPGETWLQLFTDGSKFEIDDVAGTGVYSEHFSNYLSLERTKTTFSHEVEAKKKIAPAHLHARISLSDQAVVF</sequence>
<comment type="caution">
    <text evidence="1">The sequence shown here is derived from an EMBL/GenBank/DDBJ whole genome shotgun (WGS) entry which is preliminary data.</text>
</comment>